<dbReference type="EMBL" id="ML987191">
    <property type="protein sequence ID" value="KAF2253309.1"/>
    <property type="molecule type" value="Genomic_DNA"/>
</dbReference>
<dbReference type="Proteomes" id="UP000800094">
    <property type="component" value="Unassembled WGS sequence"/>
</dbReference>
<dbReference type="PANTHER" id="PTHR34502:SF4">
    <property type="entry name" value="DUF6594 DOMAIN-CONTAINING PROTEIN"/>
    <property type="match status" value="1"/>
</dbReference>
<gene>
    <name evidence="4" type="ORF">BU26DRAFT_220451</name>
</gene>
<feature type="region of interest" description="Disordered" evidence="1">
    <location>
        <begin position="1"/>
        <end position="21"/>
    </location>
</feature>
<evidence type="ECO:0000313" key="4">
    <source>
        <dbReference type="EMBL" id="KAF2253309.1"/>
    </source>
</evidence>
<dbReference type="GeneID" id="54574076"/>
<dbReference type="RefSeq" id="XP_033688313.1">
    <property type="nucleotide sequence ID" value="XM_033820746.1"/>
</dbReference>
<reference evidence="4" key="1">
    <citation type="journal article" date="2020" name="Stud. Mycol.">
        <title>101 Dothideomycetes genomes: a test case for predicting lifestyles and emergence of pathogens.</title>
        <authorList>
            <person name="Haridas S."/>
            <person name="Albert R."/>
            <person name="Binder M."/>
            <person name="Bloem J."/>
            <person name="Labutti K."/>
            <person name="Salamov A."/>
            <person name="Andreopoulos B."/>
            <person name="Baker S."/>
            <person name="Barry K."/>
            <person name="Bills G."/>
            <person name="Bluhm B."/>
            <person name="Cannon C."/>
            <person name="Castanera R."/>
            <person name="Culley D."/>
            <person name="Daum C."/>
            <person name="Ezra D."/>
            <person name="Gonzalez J."/>
            <person name="Henrissat B."/>
            <person name="Kuo A."/>
            <person name="Liang C."/>
            <person name="Lipzen A."/>
            <person name="Lutzoni F."/>
            <person name="Magnuson J."/>
            <person name="Mondo S."/>
            <person name="Nolan M."/>
            <person name="Ohm R."/>
            <person name="Pangilinan J."/>
            <person name="Park H.-J."/>
            <person name="Ramirez L."/>
            <person name="Alfaro M."/>
            <person name="Sun H."/>
            <person name="Tritt A."/>
            <person name="Yoshinaga Y."/>
            <person name="Zwiers L.-H."/>
            <person name="Turgeon B."/>
            <person name="Goodwin S."/>
            <person name="Spatafora J."/>
            <person name="Crous P."/>
            <person name="Grigoriev I."/>
        </authorList>
    </citation>
    <scope>NUCLEOTIDE SEQUENCE</scope>
    <source>
        <strain evidence="4">CBS 122368</strain>
    </source>
</reference>
<dbReference type="Pfam" id="PF20237">
    <property type="entry name" value="DUF6594"/>
    <property type="match status" value="1"/>
</dbReference>
<feature type="transmembrane region" description="Helical" evidence="2">
    <location>
        <begin position="255"/>
        <end position="273"/>
    </location>
</feature>
<sequence length="310" mass="34920">MATSPRSPQTPQTATQSRRPDQGFSELFQNIAVYPELGRFRRFAAEWAKLLQDDAVAVLTRQNEVCEALKGVRGTAGGTTVLDCPRWFVEHNHSAIYKDKWVKYEEALRRYGETLCLSERIMKLPNQSPSATKRMEDLNKVPFFQIGPQGWRFGFTQEDATVYFGPSERTDTCAWRGLSTNDILTRKFVEWSPWIEKRILERFRRLCRRISRSQRWDRPDVPYHRVVDIMDTLTCISASLLLTGAMFALVSIDPLLARIGAVGGFGTLFALAVKIMAGNPSRGEVFAATAAFFAVASVFVSNTGNGCGFQ</sequence>
<keyword evidence="5" id="KW-1185">Reference proteome</keyword>
<keyword evidence="2" id="KW-0472">Membrane</keyword>
<feature type="transmembrane region" description="Helical" evidence="2">
    <location>
        <begin position="226"/>
        <end position="249"/>
    </location>
</feature>
<dbReference type="OrthoDB" id="3793504at2759"/>
<evidence type="ECO:0000259" key="3">
    <source>
        <dbReference type="Pfam" id="PF20237"/>
    </source>
</evidence>
<feature type="transmembrane region" description="Helical" evidence="2">
    <location>
        <begin position="285"/>
        <end position="304"/>
    </location>
</feature>
<accession>A0A6A6ISP9</accession>
<name>A0A6A6ISP9_9PLEO</name>
<evidence type="ECO:0000313" key="5">
    <source>
        <dbReference type="Proteomes" id="UP000800094"/>
    </source>
</evidence>
<evidence type="ECO:0000256" key="1">
    <source>
        <dbReference type="SAM" id="MobiDB-lite"/>
    </source>
</evidence>
<dbReference type="InterPro" id="IPR046529">
    <property type="entry name" value="DUF6594"/>
</dbReference>
<organism evidence="4 5">
    <name type="scientific">Trematosphaeria pertusa</name>
    <dbReference type="NCBI Taxonomy" id="390896"/>
    <lineage>
        <taxon>Eukaryota</taxon>
        <taxon>Fungi</taxon>
        <taxon>Dikarya</taxon>
        <taxon>Ascomycota</taxon>
        <taxon>Pezizomycotina</taxon>
        <taxon>Dothideomycetes</taxon>
        <taxon>Pleosporomycetidae</taxon>
        <taxon>Pleosporales</taxon>
        <taxon>Massarineae</taxon>
        <taxon>Trematosphaeriaceae</taxon>
        <taxon>Trematosphaeria</taxon>
    </lineage>
</organism>
<keyword evidence="2" id="KW-1133">Transmembrane helix</keyword>
<feature type="compositionally biased region" description="Polar residues" evidence="1">
    <location>
        <begin position="1"/>
        <end position="17"/>
    </location>
</feature>
<feature type="domain" description="DUF6594" evidence="3">
    <location>
        <begin position="29"/>
        <end position="295"/>
    </location>
</feature>
<dbReference type="AlphaFoldDB" id="A0A6A6ISP9"/>
<evidence type="ECO:0000256" key="2">
    <source>
        <dbReference type="SAM" id="Phobius"/>
    </source>
</evidence>
<proteinExistence type="predicted"/>
<keyword evidence="2" id="KW-0812">Transmembrane</keyword>
<protein>
    <recommendedName>
        <fullName evidence="3">DUF6594 domain-containing protein</fullName>
    </recommendedName>
</protein>
<dbReference type="PANTHER" id="PTHR34502">
    <property type="entry name" value="DUF6594 DOMAIN-CONTAINING PROTEIN-RELATED"/>
    <property type="match status" value="1"/>
</dbReference>